<dbReference type="GO" id="GO:0003964">
    <property type="term" value="F:RNA-directed DNA polymerase activity"/>
    <property type="evidence" value="ECO:0007669"/>
    <property type="project" value="UniProtKB-KW"/>
</dbReference>
<dbReference type="Pfam" id="PF03732">
    <property type="entry name" value="Retrotrans_gag"/>
    <property type="match status" value="1"/>
</dbReference>
<keyword evidence="3" id="KW-0548">Nucleotidyltransferase</keyword>
<dbReference type="Gene3D" id="2.40.70.10">
    <property type="entry name" value="Acid Proteases"/>
    <property type="match status" value="1"/>
</dbReference>
<evidence type="ECO:0000256" key="1">
    <source>
        <dbReference type="SAM" id="MobiDB-lite"/>
    </source>
</evidence>
<dbReference type="Proteomes" id="UP001151760">
    <property type="component" value="Unassembled WGS sequence"/>
</dbReference>
<keyword evidence="3" id="KW-0695">RNA-directed DNA polymerase</keyword>
<feature type="compositionally biased region" description="Polar residues" evidence="1">
    <location>
        <begin position="1"/>
        <end position="15"/>
    </location>
</feature>
<keyword evidence="4" id="KW-1185">Reference proteome</keyword>
<feature type="compositionally biased region" description="Basic and acidic residues" evidence="1">
    <location>
        <begin position="470"/>
        <end position="484"/>
    </location>
</feature>
<dbReference type="PANTHER" id="PTHR33067:SF9">
    <property type="entry name" value="RNA-DIRECTED DNA POLYMERASE"/>
    <property type="match status" value="1"/>
</dbReference>
<proteinExistence type="predicted"/>
<protein>
    <submittedName>
        <fullName evidence="3">Reverse transcriptase domain-containing protein</fullName>
    </submittedName>
</protein>
<dbReference type="PANTHER" id="PTHR33067">
    <property type="entry name" value="RNA-DIRECTED DNA POLYMERASE-RELATED"/>
    <property type="match status" value="1"/>
</dbReference>
<dbReference type="SUPFAM" id="SSF50630">
    <property type="entry name" value="Acid proteases"/>
    <property type="match status" value="1"/>
</dbReference>
<reference evidence="3" key="2">
    <citation type="submission" date="2022-01" db="EMBL/GenBank/DDBJ databases">
        <authorList>
            <person name="Yamashiro T."/>
            <person name="Shiraishi A."/>
            <person name="Satake H."/>
            <person name="Nakayama K."/>
        </authorList>
    </citation>
    <scope>NUCLEOTIDE SEQUENCE</scope>
</reference>
<evidence type="ECO:0000259" key="2">
    <source>
        <dbReference type="Pfam" id="PF03732"/>
    </source>
</evidence>
<evidence type="ECO:0000313" key="4">
    <source>
        <dbReference type="Proteomes" id="UP001151760"/>
    </source>
</evidence>
<dbReference type="InterPro" id="IPR021109">
    <property type="entry name" value="Peptidase_aspartic_dom_sf"/>
</dbReference>
<sequence>MRTRNSYFPNNSNVTIPRRRNKGRAPNIVEPELRTIVAPMAERTMEELLRAPTEGYGEAIVLPKINADHFEIKTNLLQLVQANPFHGLENKNPHAHINNFKRITSTLRFKNVPNDVIKLMMFPYSLEGAAKTWYEKEPPNSILTWEDLVTKFVNQFFPPSKTTHLKNKISRFTQKFDESFSEAWERFKEMLRACPHHGFTELTQVDTFYNGLNDNDQDSLNVAAGGNLLIEIVSKKVVTPAPVKAVEETCVTCGGAHSWYNCPATDNNQASVCATTGTYNQVNPPNRVSNQMAPPGFAPVQNNGQNRFNQNQVQGNNFNRGNNFHGNQGFQAQNNHAPNFQNQGFQNQPFQVPNNQVQQEISNDFSSYKRNNDQMLRNMQNQINSLKGDLKNEIQNTIKSQQAVMMNQQTTFQNNLQNMICGLFQNQLQFRYYFRVLPIRTTKGEMKAITTRSGVAYEGPSIPTNPSPKEVVERETEETTDKEQTNFQGSTAQIPPPVIPISIPEPDVPKTLPKTTPIPESDIPKSLPKPNIPYPSRRDDQKSRDKASNQMEKIFQIFQDLRFDISFADALLLMPRFAPTIKSLLMNKEKLLELAKIPLNENCSAMLLKKLPEKLGDPGKFLIPCNFPGMDVCHALADLGASINLMPLSIWKKLSLPDLTPTRMTLELADRSITRPKGLAEDIFVKVGNFHFPTDFVVVDFEADPRVPLILGRSFLRTSRALIDVYAGELVLRDGDEQITFHVNGTSKHPQKHVNESIKMVNGTCKNSFKRFPDEPALVCPPPPKDANDEKEKQEVKNLAEPTAKRQTRITPCLKNFRVICKESIITSSLMILAYLIVGISS</sequence>
<gene>
    <name evidence="3" type="ORF">Tco_1017624</name>
</gene>
<feature type="region of interest" description="Disordered" evidence="1">
    <location>
        <begin position="781"/>
        <end position="802"/>
    </location>
</feature>
<dbReference type="EMBL" id="BQNB010017689">
    <property type="protein sequence ID" value="GJT66144.1"/>
    <property type="molecule type" value="Genomic_DNA"/>
</dbReference>
<accession>A0ABQ5FSG0</accession>
<feature type="region of interest" description="Disordered" evidence="1">
    <location>
        <begin position="1"/>
        <end position="23"/>
    </location>
</feature>
<feature type="compositionally biased region" description="Basic and acidic residues" evidence="1">
    <location>
        <begin position="536"/>
        <end position="547"/>
    </location>
</feature>
<feature type="domain" description="Retrotransposon gag" evidence="2">
    <location>
        <begin position="121"/>
        <end position="214"/>
    </location>
</feature>
<reference evidence="3" key="1">
    <citation type="journal article" date="2022" name="Int. J. Mol. Sci.">
        <title>Draft Genome of Tanacetum Coccineum: Genomic Comparison of Closely Related Tanacetum-Family Plants.</title>
        <authorList>
            <person name="Yamashiro T."/>
            <person name="Shiraishi A."/>
            <person name="Nakayama K."/>
            <person name="Satake H."/>
        </authorList>
    </citation>
    <scope>NUCLEOTIDE SEQUENCE</scope>
</reference>
<keyword evidence="3" id="KW-0808">Transferase</keyword>
<organism evidence="3 4">
    <name type="scientific">Tanacetum coccineum</name>
    <dbReference type="NCBI Taxonomy" id="301880"/>
    <lineage>
        <taxon>Eukaryota</taxon>
        <taxon>Viridiplantae</taxon>
        <taxon>Streptophyta</taxon>
        <taxon>Embryophyta</taxon>
        <taxon>Tracheophyta</taxon>
        <taxon>Spermatophyta</taxon>
        <taxon>Magnoliopsida</taxon>
        <taxon>eudicotyledons</taxon>
        <taxon>Gunneridae</taxon>
        <taxon>Pentapetalae</taxon>
        <taxon>asterids</taxon>
        <taxon>campanulids</taxon>
        <taxon>Asterales</taxon>
        <taxon>Asteraceae</taxon>
        <taxon>Asteroideae</taxon>
        <taxon>Anthemideae</taxon>
        <taxon>Anthemidinae</taxon>
        <taxon>Tanacetum</taxon>
    </lineage>
</organism>
<dbReference type="InterPro" id="IPR005162">
    <property type="entry name" value="Retrotrans_gag_dom"/>
</dbReference>
<comment type="caution">
    <text evidence="3">The sequence shown here is derived from an EMBL/GenBank/DDBJ whole genome shotgun (WGS) entry which is preliminary data.</text>
</comment>
<feature type="region of interest" description="Disordered" evidence="1">
    <location>
        <begin position="457"/>
        <end position="548"/>
    </location>
</feature>
<name>A0ABQ5FSG0_9ASTR</name>
<feature type="compositionally biased region" description="Basic and acidic residues" evidence="1">
    <location>
        <begin position="786"/>
        <end position="798"/>
    </location>
</feature>
<dbReference type="CDD" id="cd00303">
    <property type="entry name" value="retropepsin_like"/>
    <property type="match status" value="1"/>
</dbReference>
<evidence type="ECO:0000313" key="3">
    <source>
        <dbReference type="EMBL" id="GJT66144.1"/>
    </source>
</evidence>